<evidence type="ECO:0000256" key="3">
    <source>
        <dbReference type="ARBA" id="ARBA00022679"/>
    </source>
</evidence>
<accession>A0A9J6FVX1</accession>
<evidence type="ECO:0000313" key="18">
    <source>
        <dbReference type="EMBL" id="KAH9366204.1"/>
    </source>
</evidence>
<evidence type="ECO:0000256" key="7">
    <source>
        <dbReference type="ARBA" id="ARBA00022824"/>
    </source>
</evidence>
<dbReference type="GO" id="GO:0003950">
    <property type="term" value="F:NAD+ poly-ADP-ribosyltransferase activity"/>
    <property type="evidence" value="ECO:0007669"/>
    <property type="project" value="UniProtKB-UniRule"/>
</dbReference>
<evidence type="ECO:0000256" key="9">
    <source>
        <dbReference type="ARBA" id="ARBA00023027"/>
    </source>
</evidence>
<dbReference type="EMBL" id="JABSTR010000004">
    <property type="protein sequence ID" value="KAH9366204.1"/>
    <property type="molecule type" value="Genomic_DNA"/>
</dbReference>
<dbReference type="GO" id="GO:0005789">
    <property type="term" value="C:endoplasmic reticulum membrane"/>
    <property type="evidence" value="ECO:0007669"/>
    <property type="project" value="UniProtKB-SubCell"/>
</dbReference>
<organism evidence="18 19">
    <name type="scientific">Haemaphysalis longicornis</name>
    <name type="common">Bush tick</name>
    <dbReference type="NCBI Taxonomy" id="44386"/>
    <lineage>
        <taxon>Eukaryota</taxon>
        <taxon>Metazoa</taxon>
        <taxon>Ecdysozoa</taxon>
        <taxon>Arthropoda</taxon>
        <taxon>Chelicerata</taxon>
        <taxon>Arachnida</taxon>
        <taxon>Acari</taxon>
        <taxon>Parasitiformes</taxon>
        <taxon>Ixodida</taxon>
        <taxon>Ixodoidea</taxon>
        <taxon>Ixodidae</taxon>
        <taxon>Haemaphysalinae</taxon>
        <taxon>Haemaphysalis</taxon>
    </lineage>
</organism>
<evidence type="ECO:0000256" key="4">
    <source>
        <dbReference type="ARBA" id="ARBA00022692"/>
    </source>
</evidence>
<dbReference type="Proteomes" id="UP000821853">
    <property type="component" value="Chromosome 2"/>
</dbReference>
<dbReference type="PANTHER" id="PTHR21328">
    <property type="entry name" value="POLY ADP-RIBOSE POLYMERASE FAMILY, MEMBER PARP"/>
    <property type="match status" value="1"/>
</dbReference>
<evidence type="ECO:0000256" key="8">
    <source>
        <dbReference type="ARBA" id="ARBA00022989"/>
    </source>
</evidence>
<gene>
    <name evidence="18" type="ORF">HPB48_016769</name>
</gene>
<dbReference type="Gene3D" id="3.90.228.10">
    <property type="match status" value="1"/>
</dbReference>
<comment type="similarity">
    <text evidence="12">Belongs to the ARTD/PARP family.</text>
</comment>
<dbReference type="FunFam" id="3.90.228.10:FF:000005">
    <property type="entry name" value="Poly [ADP-ribose] polymerase"/>
    <property type="match status" value="1"/>
</dbReference>
<evidence type="ECO:0000256" key="13">
    <source>
        <dbReference type="ARBA" id="ARBA00056446"/>
    </source>
</evidence>
<dbReference type="VEuPathDB" id="VectorBase:HLOH_057566"/>
<evidence type="ECO:0000256" key="14">
    <source>
        <dbReference type="ARBA" id="ARBA00062100"/>
    </source>
</evidence>
<feature type="transmembrane region" description="Helical" evidence="16">
    <location>
        <begin position="439"/>
        <end position="460"/>
    </location>
</feature>
<keyword evidence="4 16" id="KW-0812">Transmembrane</keyword>
<dbReference type="GO" id="GO:0016779">
    <property type="term" value="F:nucleotidyltransferase activity"/>
    <property type="evidence" value="ECO:0007669"/>
    <property type="project" value="UniProtKB-KW"/>
</dbReference>
<dbReference type="InterPro" id="IPR012317">
    <property type="entry name" value="Poly(ADP-ribose)pol_cat_dom"/>
</dbReference>
<keyword evidence="8 16" id="KW-1133">Transmembrane helix</keyword>
<dbReference type="AlphaFoldDB" id="A0A9J6FVX1"/>
<evidence type="ECO:0000256" key="1">
    <source>
        <dbReference type="ARBA" id="ARBA00004163"/>
    </source>
</evidence>
<evidence type="ECO:0000256" key="2">
    <source>
        <dbReference type="ARBA" id="ARBA00022676"/>
    </source>
</evidence>
<evidence type="ECO:0000256" key="11">
    <source>
        <dbReference type="ARBA" id="ARBA00023230"/>
    </source>
</evidence>
<dbReference type="OrthoDB" id="19501at2759"/>
<keyword evidence="6" id="KW-0013">ADP-ribosylation</keyword>
<dbReference type="PROSITE" id="PS51059">
    <property type="entry name" value="PARP_CATALYTIC"/>
    <property type="match status" value="1"/>
</dbReference>
<dbReference type="Pfam" id="PF18084">
    <property type="entry name" value="ARTD15_N"/>
    <property type="match status" value="1"/>
</dbReference>
<dbReference type="InterPro" id="IPR051838">
    <property type="entry name" value="ARTD_PARP"/>
</dbReference>
<comment type="subcellular location">
    <subcellularLocation>
        <location evidence="1">Endoplasmic reticulum membrane</location>
        <topology evidence="1">Single-pass type IV membrane protein</topology>
    </subcellularLocation>
</comment>
<evidence type="ECO:0000256" key="6">
    <source>
        <dbReference type="ARBA" id="ARBA00022765"/>
    </source>
</evidence>
<dbReference type="GO" id="GO:0006986">
    <property type="term" value="P:response to unfolded protein"/>
    <property type="evidence" value="ECO:0007669"/>
    <property type="project" value="UniProtKB-KW"/>
</dbReference>
<dbReference type="SUPFAM" id="SSF56399">
    <property type="entry name" value="ADP-ribosylation"/>
    <property type="match status" value="1"/>
</dbReference>
<dbReference type="Pfam" id="PF00644">
    <property type="entry name" value="PARP"/>
    <property type="match status" value="1"/>
</dbReference>
<comment type="subunit">
    <text evidence="14">Interacts with KPNB1.</text>
</comment>
<keyword evidence="10 16" id="KW-0472">Membrane</keyword>
<name>A0A9J6FVX1_HAELO</name>
<feature type="domain" description="PARP catalytic" evidence="17">
    <location>
        <begin position="221"/>
        <end position="409"/>
    </location>
</feature>
<evidence type="ECO:0000259" key="17">
    <source>
        <dbReference type="PROSITE" id="PS51059"/>
    </source>
</evidence>
<reference evidence="18 19" key="1">
    <citation type="journal article" date="2020" name="Cell">
        <title>Large-Scale Comparative Analyses of Tick Genomes Elucidate Their Genetic Diversity and Vector Capacities.</title>
        <authorList>
            <consortium name="Tick Genome and Microbiome Consortium (TIGMIC)"/>
            <person name="Jia N."/>
            <person name="Wang J."/>
            <person name="Shi W."/>
            <person name="Du L."/>
            <person name="Sun Y."/>
            <person name="Zhan W."/>
            <person name="Jiang J.F."/>
            <person name="Wang Q."/>
            <person name="Zhang B."/>
            <person name="Ji P."/>
            <person name="Bell-Sakyi L."/>
            <person name="Cui X.M."/>
            <person name="Yuan T.T."/>
            <person name="Jiang B.G."/>
            <person name="Yang W.F."/>
            <person name="Lam T.T."/>
            <person name="Chang Q.C."/>
            <person name="Ding S.J."/>
            <person name="Wang X.J."/>
            <person name="Zhu J.G."/>
            <person name="Ruan X.D."/>
            <person name="Zhao L."/>
            <person name="Wei J.T."/>
            <person name="Ye R.Z."/>
            <person name="Que T.C."/>
            <person name="Du C.H."/>
            <person name="Zhou Y.H."/>
            <person name="Cheng J.X."/>
            <person name="Dai P.F."/>
            <person name="Guo W.B."/>
            <person name="Han X.H."/>
            <person name="Huang E.J."/>
            <person name="Li L.F."/>
            <person name="Wei W."/>
            <person name="Gao Y.C."/>
            <person name="Liu J.Z."/>
            <person name="Shao H.Z."/>
            <person name="Wang X."/>
            <person name="Wang C.C."/>
            <person name="Yang T.C."/>
            <person name="Huo Q.B."/>
            <person name="Li W."/>
            <person name="Chen H.Y."/>
            <person name="Chen S.E."/>
            <person name="Zhou L.G."/>
            <person name="Ni X.B."/>
            <person name="Tian J.H."/>
            <person name="Sheng Y."/>
            <person name="Liu T."/>
            <person name="Pan Y.S."/>
            <person name="Xia L.Y."/>
            <person name="Li J."/>
            <person name="Zhao F."/>
            <person name="Cao W.C."/>
        </authorList>
    </citation>
    <scope>NUCLEOTIDE SEQUENCE [LARGE SCALE GENOMIC DNA]</scope>
    <source>
        <strain evidence="18">HaeL-2018</strain>
    </source>
</reference>
<keyword evidence="7" id="KW-0256">Endoplasmic reticulum</keyword>
<dbReference type="OMA" id="AYHGTHL"/>
<keyword evidence="9 15" id="KW-0520">NAD</keyword>
<keyword evidence="5" id="KW-0548">Nucleotidyltransferase</keyword>
<evidence type="ECO:0000256" key="12">
    <source>
        <dbReference type="ARBA" id="ARBA00024347"/>
    </source>
</evidence>
<evidence type="ECO:0000256" key="16">
    <source>
        <dbReference type="SAM" id="Phobius"/>
    </source>
</evidence>
<dbReference type="EC" id="2.4.2.-" evidence="15"/>
<evidence type="ECO:0000313" key="19">
    <source>
        <dbReference type="Proteomes" id="UP000821853"/>
    </source>
</evidence>
<keyword evidence="11" id="KW-0834">Unfolded protein response</keyword>
<comment type="function">
    <text evidence="13">Intracellular mono-ADP-ribosyltransferase that plays a role in different processes, such as protein translation and unfolded protein response (UPR), through the mono-ADP-ribosylation of proteins involved in those processes. Acts as an inhibitor of protein translation by catalyzing mono-ADP-ribosylation of ribosomal subunits, such as RPL14 and RPS6, thereby inhibiting polysome assembly and mRNA loading. Mono-ADP-ribosylation of ribosomal subunits is promoted by NMNAT2. Involved in the unfolded protein response (UPR) by ADP-ribosylating and activating EIF2AK3 and ERN1, two important UPR effectors. May also mediate mono-ADP-ribosylation of karyopherin KPNB1 a nuclear import factor. May not modify proteins on arginine or cysteine residues compared to other mono-ADP-ribosyltransferases.</text>
</comment>
<proteinExistence type="inferred from homology"/>
<keyword evidence="19" id="KW-1185">Reference proteome</keyword>
<protein>
    <recommendedName>
        <fullName evidence="15">Poly [ADP-ribose] polymerase</fullName>
        <shortName evidence="15">PARP</shortName>
        <ecNumber evidence="15">2.4.2.-</ecNumber>
    </recommendedName>
</protein>
<comment type="caution">
    <text evidence="18">The sequence shown here is derived from an EMBL/GenBank/DDBJ whole genome shotgun (WGS) entry which is preliminary data.</text>
</comment>
<dbReference type="InterPro" id="IPR041400">
    <property type="entry name" value="PARP16_N"/>
</dbReference>
<keyword evidence="2 15" id="KW-0328">Glycosyltransferase</keyword>
<sequence length="470" mass="52073">MGRGDNNGADPSEERVRAARESVLLTALPGQIAGGCSLVGVFFSRPAGLCIRRVAHSMTRHLRCAQIRLKNCLFVRGLRVEGSFAEVLAEASRRRRRRRPRGPRRAVVWGRSLARQLQRAGGTGNMAAPDRLVLSSQDSNARPEVLKILAEDLAAADLQWSLFVAALRSYRYDTVLRPFPATFTDHATDTKHVDELRDVAARVPPLGVLQFGDRAAGDGVPPESWELLLWVLTSSGVRLKSRKKEDVPELANSAVDVVFEVQHNPQTDRRFENARGDREVFFAYHGSRLDNFYSILQNGLLAHMNKNALFGTGTYLSSELSVSSTFSPAGYGWQHSTVSPELSCVAMCEVVDHPDVKCQDRPRSRPSRAYAEDSLAGKVPEKYYLVQNNSVVRVKYLLVYTAAQQRAPAPDILPAGMVRPNTACCSSGWPAFLWKNKSWLMVAAYAALLCGIGLSSSRVGHKLMLKFFYR</sequence>
<evidence type="ECO:0000256" key="5">
    <source>
        <dbReference type="ARBA" id="ARBA00022695"/>
    </source>
</evidence>
<keyword evidence="3 15" id="KW-0808">Transferase</keyword>
<evidence type="ECO:0000256" key="15">
    <source>
        <dbReference type="RuleBase" id="RU362114"/>
    </source>
</evidence>
<evidence type="ECO:0000256" key="10">
    <source>
        <dbReference type="ARBA" id="ARBA00023136"/>
    </source>
</evidence>